<feature type="transmembrane region" description="Helical" evidence="3">
    <location>
        <begin position="366"/>
        <end position="384"/>
    </location>
</feature>
<keyword evidence="1" id="KW-0378">Hydrolase</keyword>
<dbReference type="InterPro" id="IPR036457">
    <property type="entry name" value="PPM-type-like_dom_sf"/>
</dbReference>
<feature type="transmembrane region" description="Helical" evidence="3">
    <location>
        <begin position="136"/>
        <end position="153"/>
    </location>
</feature>
<organism evidence="5 6">
    <name type="scientific">Eiseniibacteriota bacterium</name>
    <dbReference type="NCBI Taxonomy" id="2212470"/>
    <lineage>
        <taxon>Bacteria</taxon>
        <taxon>Candidatus Eiseniibacteriota</taxon>
    </lineage>
</organism>
<dbReference type="PANTHER" id="PTHR43156">
    <property type="entry name" value="STAGE II SPORULATION PROTEIN E-RELATED"/>
    <property type="match status" value="1"/>
</dbReference>
<keyword evidence="6" id="KW-1185">Reference proteome</keyword>
<dbReference type="PROSITE" id="PS51746">
    <property type="entry name" value="PPM_2"/>
    <property type="match status" value="1"/>
</dbReference>
<dbReference type="InterPro" id="IPR001932">
    <property type="entry name" value="PPM-type_phosphatase-like_dom"/>
</dbReference>
<keyword evidence="3" id="KW-0812">Transmembrane</keyword>
<protein>
    <submittedName>
        <fullName evidence="5">SpoIIE family protein phosphatase</fullName>
    </submittedName>
</protein>
<dbReference type="Gene3D" id="3.60.40.10">
    <property type="entry name" value="PPM-type phosphatase domain"/>
    <property type="match status" value="1"/>
</dbReference>
<proteinExistence type="predicted"/>
<keyword evidence="3" id="KW-0472">Membrane</keyword>
<feature type="transmembrane region" description="Helical" evidence="3">
    <location>
        <begin position="324"/>
        <end position="346"/>
    </location>
</feature>
<dbReference type="Gene3D" id="3.30.450.40">
    <property type="match status" value="1"/>
</dbReference>
<gene>
    <name evidence="5" type="ORF">ACFL6M_01975</name>
</gene>
<feature type="transmembrane region" description="Helical" evidence="3">
    <location>
        <begin position="201"/>
        <end position="220"/>
    </location>
</feature>
<dbReference type="PANTHER" id="PTHR43156:SF2">
    <property type="entry name" value="STAGE II SPORULATION PROTEIN E"/>
    <property type="match status" value="1"/>
</dbReference>
<feature type="coiled-coil region" evidence="2">
    <location>
        <begin position="570"/>
        <end position="606"/>
    </location>
</feature>
<feature type="transmembrane region" description="Helical" evidence="3">
    <location>
        <begin position="165"/>
        <end position="189"/>
    </location>
</feature>
<reference evidence="5 6" key="1">
    <citation type="submission" date="2024-09" db="EMBL/GenBank/DDBJ databases">
        <authorList>
            <person name="D'Angelo T."/>
        </authorList>
    </citation>
    <scope>NUCLEOTIDE SEQUENCE [LARGE SCALE GENOMIC DNA]</scope>
    <source>
        <strain evidence="5">SAG AM-320-E07</strain>
    </source>
</reference>
<evidence type="ECO:0000259" key="4">
    <source>
        <dbReference type="PROSITE" id="PS51746"/>
    </source>
</evidence>
<dbReference type="EMBL" id="JBHPKH010000012">
    <property type="protein sequence ID" value="MFC1572343.1"/>
    <property type="molecule type" value="Genomic_DNA"/>
</dbReference>
<evidence type="ECO:0000313" key="6">
    <source>
        <dbReference type="Proteomes" id="UP001593833"/>
    </source>
</evidence>
<evidence type="ECO:0000256" key="1">
    <source>
        <dbReference type="ARBA" id="ARBA00022801"/>
    </source>
</evidence>
<evidence type="ECO:0000256" key="2">
    <source>
        <dbReference type="SAM" id="Coils"/>
    </source>
</evidence>
<feature type="transmembrane region" description="Helical" evidence="3">
    <location>
        <begin position="258"/>
        <end position="279"/>
    </location>
</feature>
<dbReference type="SMART" id="SM00331">
    <property type="entry name" value="PP2C_SIG"/>
    <property type="match status" value="1"/>
</dbReference>
<evidence type="ECO:0000313" key="5">
    <source>
        <dbReference type="EMBL" id="MFC1572343.1"/>
    </source>
</evidence>
<keyword evidence="2" id="KW-0175">Coiled coil</keyword>
<dbReference type="SUPFAM" id="SSF55781">
    <property type="entry name" value="GAF domain-like"/>
    <property type="match status" value="1"/>
</dbReference>
<feature type="transmembrane region" description="Helical" evidence="3">
    <location>
        <begin position="232"/>
        <end position="252"/>
    </location>
</feature>
<name>A0ABV6YJ26_UNCEI</name>
<dbReference type="SUPFAM" id="SSF81606">
    <property type="entry name" value="PP2C-like"/>
    <property type="match status" value="1"/>
</dbReference>
<evidence type="ECO:0000256" key="3">
    <source>
        <dbReference type="SAM" id="Phobius"/>
    </source>
</evidence>
<feature type="domain" description="PPM-type phosphatase" evidence="4">
    <location>
        <begin position="620"/>
        <end position="834"/>
    </location>
</feature>
<dbReference type="Proteomes" id="UP001593833">
    <property type="component" value="Unassembled WGS sequence"/>
</dbReference>
<dbReference type="Pfam" id="PF07228">
    <property type="entry name" value="SpoIIE"/>
    <property type="match status" value="1"/>
</dbReference>
<feature type="transmembrane region" description="Helical" evidence="3">
    <location>
        <begin position="291"/>
        <end position="318"/>
    </location>
</feature>
<feature type="transmembrane region" description="Helical" evidence="3">
    <location>
        <begin position="396"/>
        <end position="415"/>
    </location>
</feature>
<dbReference type="InterPro" id="IPR052016">
    <property type="entry name" value="Bact_Sigma-Reg"/>
</dbReference>
<keyword evidence="3" id="KW-1133">Transmembrane helix</keyword>
<comment type="caution">
    <text evidence="5">The sequence shown here is derived from an EMBL/GenBank/DDBJ whole genome shotgun (WGS) entry which is preliminary data.</text>
</comment>
<accession>A0ABV6YJ26</accession>
<sequence length="835" mass="91221">MLTRTVKATIVAVAALVVAYTGITYIREATAVVTWSGSGRIYSDVRRDSPNLPVIFNEVDSLDFLPKPCPAVGDTVVAVIDSAGVAASLQDWLQNPTRPGDQRLLVCGHAGGRDTTTVVLHGYEARDLLPLYGLEILRLLINIGYLLVGLWAFARRPDSAGVRALTLFSLSMASLMTTGVHLLPGQFAAFEIPWGDLVESIIEVMTFLMGTFWLLLAVLFPRPLGIIRRHPIWSHIVIFLPPSLSVTLQALGVGVSQYVPMLIIGLSIGTGFWVLSWRLASGSDPLERRQLTLVIYGTGIGLGSLLVLVIIGIIPGLARQLGQLARLAMVSFALLALLLSPASFAYAFGRYRLLEVEGKLRRGSRYALVTTALLVVFVAVLFGVSQLLLKLLQVESRTPTLAVAMLSALGFFPVLRRTHGFVERRVYPERAQLQAILSELLSATVAMPDRFTLWQQLEQKLKQSLGVTRMVPILRRSEPAGFVLADGGVAPLREDSALMRELTRPGGAVLVDEARAAGHIETASAEDAWLEKENVWLLLPMSVRGQLIGALALSFDHEHEDLAAEELSLLVSLAAQVALQSENLRLLEENIEKQHLEEQLAMARKVQERFLPQELPATPGLEVAARCIFSLEVAGDYYDVIPLLEDRTLLAIGDVSGKGAGAALLMANVQASLRALAGVQIKLARAVTQLNDVIYGNTEIGQFITFFAAIYDARSGELEYVNAGHNPPRIIREDGTLEQLEVGGPILGVFPKTLYEQGRVVLQKSDMMIAFTDGVSEAIDDNEIEFSEERIVEIVTQHRDRPVEAFLGLIRQAVEEHSGSSSFADDFTLVAMRVR</sequence>
<dbReference type="InterPro" id="IPR029016">
    <property type="entry name" value="GAF-like_dom_sf"/>
</dbReference>